<feature type="non-terminal residue" evidence="2">
    <location>
        <position position="1"/>
    </location>
</feature>
<sequence>ERAAGGRARRSAARRAPAGGGAGGCAGPESQGGKASHRADRRVEARPRPCVGTARRPAGRPGRRSPARRGRGRLGVL</sequence>
<feature type="region of interest" description="Disordered" evidence="1">
    <location>
        <begin position="1"/>
        <end position="77"/>
    </location>
</feature>
<dbReference type="AlphaFoldDB" id="A0A6J4L4B6"/>
<feature type="compositionally biased region" description="Basic residues" evidence="1">
    <location>
        <begin position="57"/>
        <end position="77"/>
    </location>
</feature>
<gene>
    <name evidence="2" type="ORF">AVDCRST_MAG16-937</name>
</gene>
<proteinExistence type="predicted"/>
<evidence type="ECO:0000313" key="2">
    <source>
        <dbReference type="EMBL" id="CAA9323753.1"/>
    </source>
</evidence>
<reference evidence="2" key="1">
    <citation type="submission" date="2020-02" db="EMBL/GenBank/DDBJ databases">
        <authorList>
            <person name="Meier V. D."/>
        </authorList>
    </citation>
    <scope>NUCLEOTIDE SEQUENCE</scope>
    <source>
        <strain evidence="2">AVDCRST_MAG16</strain>
    </source>
</reference>
<evidence type="ECO:0000256" key="1">
    <source>
        <dbReference type="SAM" id="MobiDB-lite"/>
    </source>
</evidence>
<accession>A0A6J4L4B6</accession>
<protein>
    <submittedName>
        <fullName evidence="2">Uncharacterized protein</fullName>
    </submittedName>
</protein>
<dbReference type="EMBL" id="CADCUE010000075">
    <property type="protein sequence ID" value="CAA9323753.1"/>
    <property type="molecule type" value="Genomic_DNA"/>
</dbReference>
<name>A0A6J4L4B6_9ACTN</name>
<feature type="compositionally biased region" description="Basic and acidic residues" evidence="1">
    <location>
        <begin position="37"/>
        <end position="47"/>
    </location>
</feature>
<organism evidence="2">
    <name type="scientific">uncultured Frankineae bacterium</name>
    <dbReference type="NCBI Taxonomy" id="437475"/>
    <lineage>
        <taxon>Bacteria</taxon>
        <taxon>Bacillati</taxon>
        <taxon>Actinomycetota</taxon>
        <taxon>Actinomycetes</taxon>
        <taxon>Frankiales</taxon>
        <taxon>environmental samples</taxon>
    </lineage>
</organism>
<feature type="non-terminal residue" evidence="2">
    <location>
        <position position="77"/>
    </location>
</feature>